<keyword evidence="5" id="KW-1185">Reference proteome</keyword>
<evidence type="ECO:0000256" key="1">
    <source>
        <dbReference type="SAM" id="Coils"/>
    </source>
</evidence>
<evidence type="ECO:0000259" key="3">
    <source>
        <dbReference type="Pfam" id="PF25298"/>
    </source>
</evidence>
<comment type="caution">
    <text evidence="4">The sequence shown here is derived from an EMBL/GenBank/DDBJ whole genome shotgun (WGS) entry which is preliminary data.</text>
</comment>
<feature type="compositionally biased region" description="Basic and acidic residues" evidence="2">
    <location>
        <begin position="74"/>
        <end position="84"/>
    </location>
</feature>
<dbReference type="Proteomes" id="UP000821853">
    <property type="component" value="Chromosome 4"/>
</dbReference>
<dbReference type="InterPro" id="IPR057251">
    <property type="entry name" value="FP_C"/>
</dbReference>
<name>A0A9J6GDG7_HAELO</name>
<reference evidence="4 5" key="1">
    <citation type="journal article" date="2020" name="Cell">
        <title>Large-Scale Comparative Analyses of Tick Genomes Elucidate Their Genetic Diversity and Vector Capacities.</title>
        <authorList>
            <consortium name="Tick Genome and Microbiome Consortium (TIGMIC)"/>
            <person name="Jia N."/>
            <person name="Wang J."/>
            <person name="Shi W."/>
            <person name="Du L."/>
            <person name="Sun Y."/>
            <person name="Zhan W."/>
            <person name="Jiang J.F."/>
            <person name="Wang Q."/>
            <person name="Zhang B."/>
            <person name="Ji P."/>
            <person name="Bell-Sakyi L."/>
            <person name="Cui X.M."/>
            <person name="Yuan T.T."/>
            <person name="Jiang B.G."/>
            <person name="Yang W.F."/>
            <person name="Lam T.T."/>
            <person name="Chang Q.C."/>
            <person name="Ding S.J."/>
            <person name="Wang X.J."/>
            <person name="Zhu J.G."/>
            <person name="Ruan X.D."/>
            <person name="Zhao L."/>
            <person name="Wei J.T."/>
            <person name="Ye R.Z."/>
            <person name="Que T.C."/>
            <person name="Du C.H."/>
            <person name="Zhou Y.H."/>
            <person name="Cheng J.X."/>
            <person name="Dai P.F."/>
            <person name="Guo W.B."/>
            <person name="Han X.H."/>
            <person name="Huang E.J."/>
            <person name="Li L.F."/>
            <person name="Wei W."/>
            <person name="Gao Y.C."/>
            <person name="Liu J.Z."/>
            <person name="Shao H.Z."/>
            <person name="Wang X."/>
            <person name="Wang C.C."/>
            <person name="Yang T.C."/>
            <person name="Huo Q.B."/>
            <person name="Li W."/>
            <person name="Chen H.Y."/>
            <person name="Chen S.E."/>
            <person name="Zhou L.G."/>
            <person name="Ni X.B."/>
            <person name="Tian J.H."/>
            <person name="Sheng Y."/>
            <person name="Liu T."/>
            <person name="Pan Y.S."/>
            <person name="Xia L.Y."/>
            <person name="Li J."/>
            <person name="Zhao F."/>
            <person name="Cao W.C."/>
        </authorList>
    </citation>
    <scope>NUCLEOTIDE SEQUENCE [LARGE SCALE GENOMIC DNA]</scope>
    <source>
        <strain evidence="4">HaeL-2018</strain>
    </source>
</reference>
<feature type="domain" description="FP protein C-terminal" evidence="3">
    <location>
        <begin position="271"/>
        <end position="323"/>
    </location>
</feature>
<dbReference type="OrthoDB" id="7436381at2759"/>
<sequence length="323" mass="36825">MAERDCFACQKKLGKEQFLPCSRCEHCYHLGKCSGTRKKRFKGMKQGEIDTWKRTSCADEENESSDSDSSNISRENREGDKEPQHQGATALQEANLDRKLGMVLCKLDSVDKKVDKQNITTQSIETFMEVLSTKYEELLAKIGSQETEMAQLKLKTEELQKQLSEKDAEIACIRDSIESAEQYSRRKNLEIHGIAESPKEDLFQVLVNLSGKMEIEAPERHSVEAVHRLKSRQDKVAPIIVRFTDQATKDLWITKKKALRAEEIFLNDNLTKAQGHLFWQTRKQAKEKGYKFAWTKNGKVLVRKEEGSKIIGINGAADLAKLT</sequence>
<dbReference type="AlphaFoldDB" id="A0A9J6GDG7"/>
<organism evidence="4 5">
    <name type="scientific">Haemaphysalis longicornis</name>
    <name type="common">Bush tick</name>
    <dbReference type="NCBI Taxonomy" id="44386"/>
    <lineage>
        <taxon>Eukaryota</taxon>
        <taxon>Metazoa</taxon>
        <taxon>Ecdysozoa</taxon>
        <taxon>Arthropoda</taxon>
        <taxon>Chelicerata</taxon>
        <taxon>Arachnida</taxon>
        <taxon>Acari</taxon>
        <taxon>Parasitiformes</taxon>
        <taxon>Ixodida</taxon>
        <taxon>Ixodoidea</taxon>
        <taxon>Ixodidae</taxon>
        <taxon>Haemaphysalinae</taxon>
        <taxon>Haemaphysalis</taxon>
    </lineage>
</organism>
<feature type="coiled-coil region" evidence="1">
    <location>
        <begin position="128"/>
        <end position="169"/>
    </location>
</feature>
<dbReference type="Pfam" id="PF25298">
    <property type="entry name" value="Baculo_FP_2nd"/>
    <property type="match status" value="1"/>
</dbReference>
<dbReference type="EMBL" id="JABSTR010000006">
    <property type="protein sequence ID" value="KAH9372881.1"/>
    <property type="molecule type" value="Genomic_DNA"/>
</dbReference>
<accession>A0A9J6GDG7</accession>
<dbReference type="OMA" id="IACIRDS"/>
<feature type="region of interest" description="Disordered" evidence="2">
    <location>
        <begin position="52"/>
        <end position="88"/>
    </location>
</feature>
<dbReference type="VEuPathDB" id="VectorBase:HLOH_061362"/>
<evidence type="ECO:0000313" key="4">
    <source>
        <dbReference type="EMBL" id="KAH9372881.1"/>
    </source>
</evidence>
<keyword evidence="1" id="KW-0175">Coiled coil</keyword>
<evidence type="ECO:0000313" key="5">
    <source>
        <dbReference type="Proteomes" id="UP000821853"/>
    </source>
</evidence>
<protein>
    <recommendedName>
        <fullName evidence="3">FP protein C-terminal domain-containing protein</fullName>
    </recommendedName>
</protein>
<evidence type="ECO:0000256" key="2">
    <source>
        <dbReference type="SAM" id="MobiDB-lite"/>
    </source>
</evidence>
<gene>
    <name evidence="4" type="ORF">HPB48_012756</name>
</gene>
<proteinExistence type="predicted"/>